<evidence type="ECO:0000256" key="1">
    <source>
        <dbReference type="SAM" id="MobiDB-lite"/>
    </source>
</evidence>
<name>A0AAN4ZK32_9BILA</name>
<feature type="compositionally biased region" description="Polar residues" evidence="1">
    <location>
        <begin position="113"/>
        <end position="125"/>
    </location>
</feature>
<feature type="non-terminal residue" evidence="2">
    <location>
        <position position="1"/>
    </location>
</feature>
<dbReference type="AlphaFoldDB" id="A0AAN4ZK32"/>
<comment type="caution">
    <text evidence="2">The sequence shown here is derived from an EMBL/GenBank/DDBJ whole genome shotgun (WGS) entry which is preliminary data.</text>
</comment>
<dbReference type="Proteomes" id="UP001328107">
    <property type="component" value="Unassembled WGS sequence"/>
</dbReference>
<feature type="compositionally biased region" description="Basic and acidic residues" evidence="1">
    <location>
        <begin position="72"/>
        <end position="98"/>
    </location>
</feature>
<sequence length="384" mass="42823">ASSTGNTIRDILSSAGLIRNGIRDSNRSRPLDSINQNTKSKRTTASNTEKESSNGAVLSKGMTNANPPKLWNMEEHRRTLEERNQMKTSLKRDEKHTEGSATRSELTRERTSKPNSPMNTITDSISGKKDGPQAAKNSSDSAVEGHSQRQKRKQAEPQKINEDVSPAKKPAISTLGDILEMNILEQPERAGTSSSSVADVLHMNESQVEKLLHDVKTAVLNNIESVQTSRPLSLQDLLHIVPEPVQLIDFDAPACEVDKNYWTGKTASPQCPRGCPLDKKRKDSKAARHDHYRSIHYDKYFELVTSKRSHIEDYLCKALGDSKGPRACLHCTESARFSAEFKDRNALARHIKNHRSQFRKLSAGYIAIAIDGRRAENSELHVIL</sequence>
<evidence type="ECO:0000313" key="3">
    <source>
        <dbReference type="Proteomes" id="UP001328107"/>
    </source>
</evidence>
<feature type="non-terminal residue" evidence="2">
    <location>
        <position position="384"/>
    </location>
</feature>
<gene>
    <name evidence="2" type="ORF">PMAYCL1PPCAC_10063</name>
</gene>
<organism evidence="2 3">
    <name type="scientific">Pristionchus mayeri</name>
    <dbReference type="NCBI Taxonomy" id="1317129"/>
    <lineage>
        <taxon>Eukaryota</taxon>
        <taxon>Metazoa</taxon>
        <taxon>Ecdysozoa</taxon>
        <taxon>Nematoda</taxon>
        <taxon>Chromadorea</taxon>
        <taxon>Rhabditida</taxon>
        <taxon>Rhabditina</taxon>
        <taxon>Diplogasteromorpha</taxon>
        <taxon>Diplogasteroidea</taxon>
        <taxon>Neodiplogasteridae</taxon>
        <taxon>Pristionchus</taxon>
    </lineage>
</organism>
<feature type="compositionally biased region" description="Basic and acidic residues" evidence="1">
    <location>
        <begin position="153"/>
        <end position="166"/>
    </location>
</feature>
<protein>
    <submittedName>
        <fullName evidence="2">Uncharacterized protein</fullName>
    </submittedName>
</protein>
<dbReference type="EMBL" id="BTRK01000003">
    <property type="protein sequence ID" value="GMR39868.1"/>
    <property type="molecule type" value="Genomic_DNA"/>
</dbReference>
<evidence type="ECO:0000313" key="2">
    <source>
        <dbReference type="EMBL" id="GMR39868.1"/>
    </source>
</evidence>
<feature type="compositionally biased region" description="Polar residues" evidence="1">
    <location>
        <begin position="33"/>
        <end position="66"/>
    </location>
</feature>
<feature type="region of interest" description="Disordered" evidence="1">
    <location>
        <begin position="22"/>
        <end position="169"/>
    </location>
</feature>
<accession>A0AAN4ZK32</accession>
<reference evidence="3" key="1">
    <citation type="submission" date="2022-10" db="EMBL/GenBank/DDBJ databases">
        <title>Genome assembly of Pristionchus species.</title>
        <authorList>
            <person name="Yoshida K."/>
            <person name="Sommer R.J."/>
        </authorList>
    </citation>
    <scope>NUCLEOTIDE SEQUENCE [LARGE SCALE GENOMIC DNA]</scope>
    <source>
        <strain evidence="3">RS5460</strain>
    </source>
</reference>
<keyword evidence="3" id="KW-1185">Reference proteome</keyword>
<proteinExistence type="predicted"/>